<reference evidence="1 2" key="1">
    <citation type="submission" date="2015-06" db="EMBL/GenBank/DDBJ databases">
        <title>Draft genome sequence of an Antarctic Pseudomonas sp. strain KG01 with full potential for biotechnological applications.</title>
        <authorList>
            <person name="Pavlov M.S."/>
            <person name="Lira F."/>
            <person name="Martinez J.L."/>
            <person name="Marshall S.H."/>
        </authorList>
    </citation>
    <scope>NUCLEOTIDE SEQUENCE [LARGE SCALE GENOMIC DNA]</scope>
    <source>
        <strain evidence="1 2">KG01</strain>
    </source>
</reference>
<dbReference type="PATRIC" id="fig|1674920.3.peg.3915"/>
<dbReference type="Proteomes" id="UP000037551">
    <property type="component" value="Unassembled WGS sequence"/>
</dbReference>
<evidence type="ECO:0000313" key="1">
    <source>
        <dbReference type="EMBL" id="KMT56621.1"/>
    </source>
</evidence>
<dbReference type="OrthoDB" id="3181392at2"/>
<keyword evidence="2" id="KW-1185">Reference proteome</keyword>
<dbReference type="EMBL" id="LFMW01000003">
    <property type="protein sequence ID" value="KMT56621.1"/>
    <property type="molecule type" value="Genomic_DNA"/>
</dbReference>
<gene>
    <name evidence="1" type="ORF">ACR52_06205</name>
</gene>
<protein>
    <recommendedName>
        <fullName evidence="3">Transcriptional regulator, AbiEi antitoxin, Type IV TA system</fullName>
    </recommendedName>
</protein>
<name>A0A0J8IXE8_9PSED</name>
<dbReference type="Pfam" id="PF19570">
    <property type="entry name" value="DUF6088"/>
    <property type="match status" value="1"/>
</dbReference>
<evidence type="ECO:0008006" key="3">
    <source>
        <dbReference type="Google" id="ProtNLM"/>
    </source>
</evidence>
<comment type="caution">
    <text evidence="1">The sequence shown here is derived from an EMBL/GenBank/DDBJ whole genome shotgun (WGS) entry which is preliminary data.</text>
</comment>
<organism evidence="1 2">
    <name type="scientific">Pseudomonas fildesensis</name>
    <dbReference type="NCBI Taxonomy" id="1674920"/>
    <lineage>
        <taxon>Bacteria</taxon>
        <taxon>Pseudomonadati</taxon>
        <taxon>Pseudomonadota</taxon>
        <taxon>Gammaproteobacteria</taxon>
        <taxon>Pseudomonadales</taxon>
        <taxon>Pseudomonadaceae</taxon>
        <taxon>Pseudomonas</taxon>
    </lineage>
</organism>
<evidence type="ECO:0000313" key="2">
    <source>
        <dbReference type="Proteomes" id="UP000037551"/>
    </source>
</evidence>
<proteinExistence type="predicted"/>
<accession>A0A0J8IXE8</accession>
<sequence>MTKGRPFYRDVFTTAGSSSAVSKALSQMIRAGLLQRVARGIYMRPKWSEYIGQVYPSPLAVMGIITRANGEVVQIHGAEAVRRFGLSTQMQVLPTYYTSGYTREIKVGNAVIRLRHVSKERLQHAGTKVGLALTALYYLGRKGSSELVISRICEVLTDQELTALRACVMPIWMHAALSRSYGRNGE</sequence>
<dbReference type="AlphaFoldDB" id="A0A0J8IXE8"/>
<dbReference type="InterPro" id="IPR045738">
    <property type="entry name" value="DUF6088"/>
</dbReference>